<evidence type="ECO:0000313" key="1">
    <source>
        <dbReference type="EMBL" id="OCU00781.1"/>
    </source>
</evidence>
<dbReference type="AlphaFoldDB" id="A0A974E0D7"/>
<gene>
    <name evidence="1" type="ORF">XELAEV_18006560mg</name>
</gene>
<dbReference type="EMBL" id="CM004466">
    <property type="protein sequence ID" value="OCU00781.1"/>
    <property type="molecule type" value="Genomic_DNA"/>
</dbReference>
<proteinExistence type="predicted"/>
<dbReference type="Proteomes" id="UP000694892">
    <property type="component" value="Chromosome 1L"/>
</dbReference>
<reference evidence="2" key="1">
    <citation type="journal article" date="2016" name="Nature">
        <title>Genome evolution in the allotetraploid frog Xenopus laevis.</title>
        <authorList>
            <person name="Session A.M."/>
            <person name="Uno Y."/>
            <person name="Kwon T."/>
            <person name="Chapman J.A."/>
            <person name="Toyoda A."/>
            <person name="Takahashi S."/>
            <person name="Fukui A."/>
            <person name="Hikosaka A."/>
            <person name="Suzuki A."/>
            <person name="Kondo M."/>
            <person name="van Heeringen S.J."/>
            <person name="Quigley I."/>
            <person name="Heinz S."/>
            <person name="Ogino H."/>
            <person name="Ochi H."/>
            <person name="Hellsten U."/>
            <person name="Lyons J.B."/>
            <person name="Simakov O."/>
            <person name="Putnam N."/>
            <person name="Stites J."/>
            <person name="Kuroki Y."/>
            <person name="Tanaka T."/>
            <person name="Michiue T."/>
            <person name="Watanabe M."/>
            <person name="Bogdanovic O."/>
            <person name="Lister R."/>
            <person name="Georgiou G."/>
            <person name="Paranjpe S.S."/>
            <person name="van Kruijsbergen I."/>
            <person name="Shu S."/>
            <person name="Carlson J."/>
            <person name="Kinoshita T."/>
            <person name="Ohta Y."/>
            <person name="Mawaribuchi S."/>
            <person name="Jenkins J."/>
            <person name="Grimwood J."/>
            <person name="Schmutz J."/>
            <person name="Mitros T."/>
            <person name="Mozaffari S.V."/>
            <person name="Suzuki Y."/>
            <person name="Haramoto Y."/>
            <person name="Yamamoto T.S."/>
            <person name="Takagi C."/>
            <person name="Heald R."/>
            <person name="Miller K."/>
            <person name="Haudenschild C."/>
            <person name="Kitzman J."/>
            <person name="Nakayama T."/>
            <person name="Izutsu Y."/>
            <person name="Robert J."/>
            <person name="Fortriede J."/>
            <person name="Burns K."/>
            <person name="Lotay V."/>
            <person name="Karimi K."/>
            <person name="Yasuoka Y."/>
            <person name="Dichmann D.S."/>
            <person name="Flajnik M.F."/>
            <person name="Houston D.W."/>
            <person name="Shendure J."/>
            <person name="DuPasquier L."/>
            <person name="Vize P.D."/>
            <person name="Zorn A.M."/>
            <person name="Ito M."/>
            <person name="Marcotte E.M."/>
            <person name="Wallingford J.B."/>
            <person name="Ito Y."/>
            <person name="Asashima M."/>
            <person name="Ueno N."/>
            <person name="Matsuda Y."/>
            <person name="Veenstra G.J."/>
            <person name="Fujiyama A."/>
            <person name="Harland R.M."/>
            <person name="Taira M."/>
            <person name="Rokhsar D.S."/>
        </authorList>
    </citation>
    <scope>NUCLEOTIDE SEQUENCE [LARGE SCALE GENOMIC DNA]</scope>
    <source>
        <strain evidence="2">J</strain>
    </source>
</reference>
<name>A0A974E0D7_XENLA</name>
<organism evidence="1 2">
    <name type="scientific">Xenopus laevis</name>
    <name type="common">African clawed frog</name>
    <dbReference type="NCBI Taxonomy" id="8355"/>
    <lineage>
        <taxon>Eukaryota</taxon>
        <taxon>Metazoa</taxon>
        <taxon>Chordata</taxon>
        <taxon>Craniata</taxon>
        <taxon>Vertebrata</taxon>
        <taxon>Euteleostomi</taxon>
        <taxon>Amphibia</taxon>
        <taxon>Batrachia</taxon>
        <taxon>Anura</taxon>
        <taxon>Pipoidea</taxon>
        <taxon>Pipidae</taxon>
        <taxon>Xenopodinae</taxon>
        <taxon>Xenopus</taxon>
        <taxon>Xenopus</taxon>
    </lineage>
</organism>
<sequence length="70" mass="8210">MLGSLEDCSCRKTQAILNRPLNVKNVKHVKARQIYHHSYLPLSFNKGLSFHILEIKTFTYLSTYKTFNNH</sequence>
<accession>A0A974E0D7</accession>
<evidence type="ECO:0000313" key="2">
    <source>
        <dbReference type="Proteomes" id="UP000694892"/>
    </source>
</evidence>
<protein>
    <submittedName>
        <fullName evidence="1">Uncharacterized protein</fullName>
    </submittedName>
</protein>